<dbReference type="RefSeq" id="WP_107966102.1">
    <property type="nucleotide sequence ID" value="NZ_NWBU01000004.1"/>
</dbReference>
<feature type="chain" id="PRO_5015582524" evidence="14">
    <location>
        <begin position="27"/>
        <end position="834"/>
    </location>
</feature>
<dbReference type="PROSITE" id="PS52016">
    <property type="entry name" value="TONB_DEPENDENT_REC_3"/>
    <property type="match status" value="1"/>
</dbReference>
<feature type="signal peptide" evidence="14">
    <location>
        <begin position="1"/>
        <end position="26"/>
    </location>
</feature>
<dbReference type="Pfam" id="PF07715">
    <property type="entry name" value="Plug"/>
    <property type="match status" value="1"/>
</dbReference>
<keyword evidence="8" id="KW-0406">Ion transport</keyword>
<evidence type="ECO:0000256" key="13">
    <source>
        <dbReference type="RuleBase" id="RU003357"/>
    </source>
</evidence>
<reference evidence="17 18" key="1">
    <citation type="submission" date="2017-09" db="EMBL/GenBank/DDBJ databases">
        <title>Sphingomonas panjinensis sp.nov., isolated from oil-contaminated soil.</title>
        <authorList>
            <person name="Wang L."/>
            <person name="Chen L."/>
        </authorList>
    </citation>
    <scope>NUCLEOTIDE SEQUENCE [LARGE SCALE GENOMIC DNA]</scope>
    <source>
        <strain evidence="17 18">FW-11</strain>
    </source>
</reference>
<gene>
    <name evidence="17" type="ORF">CLG96_01580</name>
</gene>
<dbReference type="PANTHER" id="PTHR32552">
    <property type="entry name" value="FERRICHROME IRON RECEPTOR-RELATED"/>
    <property type="match status" value="1"/>
</dbReference>
<dbReference type="Proteomes" id="UP000244162">
    <property type="component" value="Unassembled WGS sequence"/>
</dbReference>
<evidence type="ECO:0000256" key="9">
    <source>
        <dbReference type="ARBA" id="ARBA00023077"/>
    </source>
</evidence>
<keyword evidence="7" id="KW-0408">Iron</keyword>
<evidence type="ECO:0000256" key="11">
    <source>
        <dbReference type="ARBA" id="ARBA00023237"/>
    </source>
</evidence>
<evidence type="ECO:0000256" key="6">
    <source>
        <dbReference type="ARBA" id="ARBA00022729"/>
    </source>
</evidence>
<dbReference type="Gene3D" id="2.170.130.10">
    <property type="entry name" value="TonB-dependent receptor, plug domain"/>
    <property type="match status" value="1"/>
</dbReference>
<proteinExistence type="inferred from homology"/>
<evidence type="ECO:0000313" key="17">
    <source>
        <dbReference type="EMBL" id="PTQ12865.1"/>
    </source>
</evidence>
<keyword evidence="2 12" id="KW-0813">Transport</keyword>
<evidence type="ECO:0000256" key="14">
    <source>
        <dbReference type="SAM" id="SignalP"/>
    </source>
</evidence>
<comment type="caution">
    <text evidence="17">The sequence shown here is derived from an EMBL/GenBank/DDBJ whole genome shotgun (WGS) entry which is preliminary data.</text>
</comment>
<evidence type="ECO:0000256" key="8">
    <source>
        <dbReference type="ARBA" id="ARBA00023065"/>
    </source>
</evidence>
<dbReference type="InterPro" id="IPR000531">
    <property type="entry name" value="Beta-barrel_TonB"/>
</dbReference>
<evidence type="ECO:0000256" key="2">
    <source>
        <dbReference type="ARBA" id="ARBA00022448"/>
    </source>
</evidence>
<evidence type="ECO:0000256" key="7">
    <source>
        <dbReference type="ARBA" id="ARBA00023004"/>
    </source>
</evidence>
<comment type="subcellular location">
    <subcellularLocation>
        <location evidence="1 12">Cell outer membrane</location>
        <topology evidence="1 12">Multi-pass membrane protein</topology>
    </subcellularLocation>
</comment>
<dbReference type="Gene3D" id="2.40.170.20">
    <property type="entry name" value="TonB-dependent receptor, beta-barrel domain"/>
    <property type="match status" value="1"/>
</dbReference>
<keyword evidence="9 13" id="KW-0798">TonB box</keyword>
<dbReference type="InterPro" id="IPR012910">
    <property type="entry name" value="Plug_dom"/>
</dbReference>
<evidence type="ECO:0000256" key="10">
    <source>
        <dbReference type="ARBA" id="ARBA00023136"/>
    </source>
</evidence>
<keyword evidence="10 12" id="KW-0472">Membrane</keyword>
<keyword evidence="5 12" id="KW-0812">Transmembrane</keyword>
<name>A0A2T5G130_9SPHN</name>
<keyword evidence="3 12" id="KW-1134">Transmembrane beta strand</keyword>
<sequence length="834" mass="90389">MNKFVGLRLCASVFALVCAASASAQMADNGTSGEEAAASGETEIVVTGRAGAGDRTKADTSYAITTMSEEFLRSRAPTSVTEALKSVPGFWVEASGGEGSGNIRARGIPVDGFGSVNLLENGLPVQHDPALGYLNVDQTFRIDETIDRVEVVRGGPSSIFTPNAPGGVINFITRRAGESIEGIAKYTFGPTANQHRVDGWIGAPIGDWKLGLGGFYRVEDGVRDPGFRGNKGGQFRVDLGRDFSGGKIDLSYRRLDDRTILYTGLPLTRDADGEIVGVPGIDVMHDTLASPATAQLALRNGTGGIVNFDNRDGTRVKLDQFSASAEYELAEGWLLQNKARYRESQTVRNGVYPAALTRATDYVSARRSTLLTAYPGATQVQLRYASDGRAFDLAGQNGNGLIVENSVRPVSIDERELLNDLRLSHSFEIGGMKHDFAVGGYYAYIKDSFRRYSATVLEDVSGNAQLLDLVALDASGRVVGSQTQNGVSRYGSEFANGTGTSDTFAVYASDEWQVTDQLRIDGGLRYEKVKTEGRSEGSRSVNLGDPSTLADNNVLTGSGVTKSFDRKFDQFGWTIGANWQFSPRAGVFARYTAAFRLPGVGNFITDPTARPVTQKVKLSEAGVKYSGRWLSLYATAFNTDYDSFAISNNVFNSATGGYEVRTEYADTRAYGVELEAIVRPVSWFDLALNGTAQKPEFRDLRFTQLVSGKPVDVDYSGNRLLRVPEVSFRVTPGVNLLDNRLRAQMDVEYYGKRFGDAANTQKLPAYTVLNASLRFAVTPEISLFAYGDNLTNKLGLTEGNPRSGELSSGQAGNQLFIGRPILGRSFRFAASYRF</sequence>
<evidence type="ECO:0000256" key="4">
    <source>
        <dbReference type="ARBA" id="ARBA00022496"/>
    </source>
</evidence>
<evidence type="ECO:0000256" key="1">
    <source>
        <dbReference type="ARBA" id="ARBA00004571"/>
    </source>
</evidence>
<dbReference type="SUPFAM" id="SSF56935">
    <property type="entry name" value="Porins"/>
    <property type="match status" value="1"/>
</dbReference>
<keyword evidence="18" id="KW-1185">Reference proteome</keyword>
<dbReference type="InterPro" id="IPR037066">
    <property type="entry name" value="Plug_dom_sf"/>
</dbReference>
<accession>A0A2T5G130</accession>
<keyword evidence="4" id="KW-0410">Iron transport</keyword>
<keyword evidence="11 12" id="KW-0998">Cell outer membrane</keyword>
<feature type="domain" description="TonB-dependent receptor plug" evidence="16">
    <location>
        <begin position="57"/>
        <end position="168"/>
    </location>
</feature>
<evidence type="ECO:0000256" key="5">
    <source>
        <dbReference type="ARBA" id="ARBA00022692"/>
    </source>
</evidence>
<evidence type="ECO:0000313" key="18">
    <source>
        <dbReference type="Proteomes" id="UP000244162"/>
    </source>
</evidence>
<evidence type="ECO:0000259" key="16">
    <source>
        <dbReference type="Pfam" id="PF07715"/>
    </source>
</evidence>
<feature type="domain" description="TonB-dependent receptor-like beta-barrel" evidence="15">
    <location>
        <begin position="300"/>
        <end position="790"/>
    </location>
</feature>
<dbReference type="EMBL" id="NWBU01000004">
    <property type="protein sequence ID" value="PTQ12865.1"/>
    <property type="molecule type" value="Genomic_DNA"/>
</dbReference>
<comment type="similarity">
    <text evidence="12 13">Belongs to the TonB-dependent receptor family.</text>
</comment>
<keyword evidence="6 14" id="KW-0732">Signal</keyword>
<organism evidence="17 18">
    <name type="scientific">Sphingomonas oleivorans</name>
    <dbReference type="NCBI Taxonomy" id="1735121"/>
    <lineage>
        <taxon>Bacteria</taxon>
        <taxon>Pseudomonadati</taxon>
        <taxon>Pseudomonadota</taxon>
        <taxon>Alphaproteobacteria</taxon>
        <taxon>Sphingomonadales</taxon>
        <taxon>Sphingomonadaceae</taxon>
        <taxon>Sphingomonas</taxon>
    </lineage>
</organism>
<dbReference type="GO" id="GO:0009279">
    <property type="term" value="C:cell outer membrane"/>
    <property type="evidence" value="ECO:0007669"/>
    <property type="project" value="UniProtKB-SubCell"/>
</dbReference>
<dbReference type="InterPro" id="IPR036942">
    <property type="entry name" value="Beta-barrel_TonB_sf"/>
</dbReference>
<evidence type="ECO:0000256" key="12">
    <source>
        <dbReference type="PROSITE-ProRule" id="PRU01360"/>
    </source>
</evidence>
<dbReference type="OrthoDB" id="7277632at2"/>
<dbReference type="InterPro" id="IPR039426">
    <property type="entry name" value="TonB-dep_rcpt-like"/>
</dbReference>
<dbReference type="Pfam" id="PF00593">
    <property type="entry name" value="TonB_dep_Rec_b-barrel"/>
    <property type="match status" value="1"/>
</dbReference>
<dbReference type="PANTHER" id="PTHR32552:SF89">
    <property type="entry name" value="CATECHOLATE SIDEROPHORE RECEPTOR FIU"/>
    <property type="match status" value="1"/>
</dbReference>
<evidence type="ECO:0000259" key="15">
    <source>
        <dbReference type="Pfam" id="PF00593"/>
    </source>
</evidence>
<dbReference type="GO" id="GO:0015344">
    <property type="term" value="F:siderophore uptake transmembrane transporter activity"/>
    <property type="evidence" value="ECO:0007669"/>
    <property type="project" value="TreeGrafter"/>
</dbReference>
<dbReference type="AlphaFoldDB" id="A0A2T5G130"/>
<evidence type="ECO:0000256" key="3">
    <source>
        <dbReference type="ARBA" id="ARBA00022452"/>
    </source>
</evidence>
<protein>
    <submittedName>
        <fullName evidence="17">Cyclic nucleotide-binding protein</fullName>
    </submittedName>
</protein>